<evidence type="ECO:0000256" key="1">
    <source>
        <dbReference type="SAM" id="SignalP"/>
    </source>
</evidence>
<gene>
    <name evidence="2" type="ORF">L596_029469</name>
</gene>
<keyword evidence="3" id="KW-1185">Reference proteome</keyword>
<dbReference type="AlphaFoldDB" id="A0A4U5LUQ6"/>
<dbReference type="Proteomes" id="UP000298663">
    <property type="component" value="Unassembled WGS sequence"/>
</dbReference>
<accession>A0A4U5LUQ6</accession>
<reference evidence="2 3" key="2">
    <citation type="journal article" date="2019" name="G3 (Bethesda)">
        <title>Hybrid Assembly of the Genome of the Entomopathogenic Nematode Steinernema carpocapsae Identifies the X-Chromosome.</title>
        <authorList>
            <person name="Serra L."/>
            <person name="Macchietto M."/>
            <person name="Macias-Munoz A."/>
            <person name="McGill C.J."/>
            <person name="Rodriguez I.M."/>
            <person name="Rodriguez B."/>
            <person name="Murad R."/>
            <person name="Mortazavi A."/>
        </authorList>
    </citation>
    <scope>NUCLEOTIDE SEQUENCE [LARGE SCALE GENOMIC DNA]</scope>
    <source>
        <strain evidence="2 3">ALL</strain>
    </source>
</reference>
<organism evidence="2 3">
    <name type="scientific">Steinernema carpocapsae</name>
    <name type="common">Entomopathogenic nematode</name>
    <dbReference type="NCBI Taxonomy" id="34508"/>
    <lineage>
        <taxon>Eukaryota</taxon>
        <taxon>Metazoa</taxon>
        <taxon>Ecdysozoa</taxon>
        <taxon>Nematoda</taxon>
        <taxon>Chromadorea</taxon>
        <taxon>Rhabditida</taxon>
        <taxon>Tylenchina</taxon>
        <taxon>Panagrolaimomorpha</taxon>
        <taxon>Strongyloidoidea</taxon>
        <taxon>Steinernematidae</taxon>
        <taxon>Steinernema</taxon>
    </lineage>
</organism>
<dbReference type="EMBL" id="AZBU02000012">
    <property type="protein sequence ID" value="TKR59856.1"/>
    <property type="molecule type" value="Genomic_DNA"/>
</dbReference>
<comment type="caution">
    <text evidence="2">The sequence shown here is derived from an EMBL/GenBank/DDBJ whole genome shotgun (WGS) entry which is preliminary data.</text>
</comment>
<feature type="chain" id="PRO_5020293475" evidence="1">
    <location>
        <begin position="22"/>
        <end position="78"/>
    </location>
</feature>
<feature type="signal peptide" evidence="1">
    <location>
        <begin position="1"/>
        <end position="21"/>
    </location>
</feature>
<reference evidence="2 3" key="1">
    <citation type="journal article" date="2015" name="Genome Biol.">
        <title>Comparative genomics of Steinernema reveals deeply conserved gene regulatory networks.</title>
        <authorList>
            <person name="Dillman A.R."/>
            <person name="Macchietto M."/>
            <person name="Porter C.F."/>
            <person name="Rogers A."/>
            <person name="Williams B."/>
            <person name="Antoshechkin I."/>
            <person name="Lee M.M."/>
            <person name="Goodwin Z."/>
            <person name="Lu X."/>
            <person name="Lewis E.E."/>
            <person name="Goodrich-Blair H."/>
            <person name="Stock S.P."/>
            <person name="Adams B.J."/>
            <person name="Sternberg P.W."/>
            <person name="Mortazavi A."/>
        </authorList>
    </citation>
    <scope>NUCLEOTIDE SEQUENCE [LARGE SCALE GENOMIC DNA]</scope>
    <source>
        <strain evidence="2 3">ALL</strain>
    </source>
</reference>
<proteinExistence type="predicted"/>
<keyword evidence="1" id="KW-0732">Signal</keyword>
<evidence type="ECO:0000313" key="2">
    <source>
        <dbReference type="EMBL" id="TKR59856.1"/>
    </source>
</evidence>
<protein>
    <submittedName>
        <fullName evidence="2">Uncharacterized protein</fullName>
    </submittedName>
</protein>
<evidence type="ECO:0000313" key="3">
    <source>
        <dbReference type="Proteomes" id="UP000298663"/>
    </source>
</evidence>
<name>A0A4U5LUQ6_STECR</name>
<sequence>MGIQHIRLCVALLLNFIVCYFECPEELLQFVAQSINMETDRALAINPNPSRDVTVIGQAGQECFFEKKYGRKYVPTLS</sequence>